<dbReference type="Gene3D" id="3.40.50.300">
    <property type="entry name" value="P-loop containing nucleotide triphosphate hydrolases"/>
    <property type="match status" value="2"/>
</dbReference>
<dbReference type="InterPro" id="IPR027417">
    <property type="entry name" value="P-loop_NTPase"/>
</dbReference>
<feature type="region of interest" description="Disordered" evidence="1">
    <location>
        <begin position="1"/>
        <end position="21"/>
    </location>
</feature>
<feature type="compositionally biased region" description="Basic and acidic residues" evidence="1">
    <location>
        <begin position="329"/>
        <end position="341"/>
    </location>
</feature>
<feature type="region of interest" description="Disordered" evidence="1">
    <location>
        <begin position="863"/>
        <end position="886"/>
    </location>
</feature>
<dbReference type="AlphaFoldDB" id="A0A1X7TGD8"/>
<sequence>MAHNRRMRQPQKALEEDESRALPEKNEELITLQLKIDYEEKVAQKEVKVAYSRIMLLGSAGVGKTCFTRSLMEKPFIKNTDSTIVSELHSIVPVRRLAKPNNGQRYCSVHDRHTPSRGSDYDIPDDPSRPDQYIPSDDPSRPDQYTPSDDPTRPDQYIPPDDPTRPDQYIPLDDPTRPDQYIPPDDPSRPDQYIPLDDPTRPDQYIPPDDPTRPDQYIPPDKDDFTCLGGNMPPPIQHNPQDIQFNRRRPNQYKRRDDYSSPDHCRPDDYSLPDRYKPDYYSSPDHYERSSHRPDNPEDISSSTSRFIVGQPQQSQPYIDFAPQQHQSPPDHHEKEPRVSSDRPVQYSAHMLSDKKWKEVDENDEIEEVARLIAAVYEKASGSEDLRTAVAALSLYKVDSSLGLSELSVRENQKKEVDSFLAKAIKRAQEIEPVPIQDIKPQPFMHIWDCGGQAVFLEILPAFLTPRTLFFLIYNAAKSFDEKWENIRNTKGNMFGTPSVNQVTFTDLCTTIRVSVERFSDAPSITPFSNTCQELKSLLEKCGNEVDIALGNHSDLTKRIKISRKLNYDCTACDGYEPHYISPALGQTANLPLCCQKRKKYRQPTPEESYWFPKEEQTAENVPVTISEKEMAAISKRVGDKAATLAACLEMLQKFKALQQNPAHSYDPMLHLLYEWKIGGGCREDLIEALKCADLHQLADQVKVSDYKPASGSTNEQCSDFDPFQEVEDIQTKNKDSTHEITEAGVKATRDSGQLTDLYTNQRHQEISEASRDIEDDDLLRSSNFFNAKKIKKFVEIYDDDSGYLQSVMNKYRHKRSDTQTIAIQVLRAMVRKNPRITKKDLEKRLHLMKFEEAAINLSEPSQLAQATHATSAQATPQATQTDQSNTKCFVL</sequence>
<accession>A0A1X7TGD8</accession>
<evidence type="ECO:0000313" key="2">
    <source>
        <dbReference type="EnsemblMetazoa" id="Aqu2.1.13766_001"/>
    </source>
</evidence>
<feature type="compositionally biased region" description="Low complexity" evidence="1">
    <location>
        <begin position="863"/>
        <end position="884"/>
    </location>
</feature>
<feature type="region of interest" description="Disordered" evidence="1">
    <location>
        <begin position="321"/>
        <end position="345"/>
    </location>
</feature>
<dbReference type="SUPFAM" id="SSF52540">
    <property type="entry name" value="P-loop containing nucleoside triphosphate hydrolases"/>
    <property type="match status" value="1"/>
</dbReference>
<dbReference type="EnsemblMetazoa" id="Aqu2.1.13766_001">
    <property type="protein sequence ID" value="Aqu2.1.13766_001"/>
    <property type="gene ID" value="Aqu2.1.13766"/>
</dbReference>
<feature type="compositionally biased region" description="Basic and acidic residues" evidence="1">
    <location>
        <begin position="285"/>
        <end position="296"/>
    </location>
</feature>
<organism evidence="2">
    <name type="scientific">Amphimedon queenslandica</name>
    <name type="common">Sponge</name>
    <dbReference type="NCBI Taxonomy" id="400682"/>
    <lineage>
        <taxon>Eukaryota</taxon>
        <taxon>Metazoa</taxon>
        <taxon>Porifera</taxon>
        <taxon>Demospongiae</taxon>
        <taxon>Heteroscleromorpha</taxon>
        <taxon>Haplosclerida</taxon>
        <taxon>Niphatidae</taxon>
        <taxon>Amphimedon</taxon>
    </lineage>
</organism>
<evidence type="ECO:0008006" key="3">
    <source>
        <dbReference type="Google" id="ProtNLM"/>
    </source>
</evidence>
<name>A0A1X7TGD8_AMPQE</name>
<proteinExistence type="predicted"/>
<protein>
    <recommendedName>
        <fullName evidence="3">Death domain-containing protein</fullName>
    </recommendedName>
</protein>
<feature type="compositionally biased region" description="Basic and acidic residues" evidence="1">
    <location>
        <begin position="254"/>
        <end position="278"/>
    </location>
</feature>
<dbReference type="OrthoDB" id="40118at2759"/>
<reference evidence="2" key="1">
    <citation type="submission" date="2017-05" db="UniProtKB">
        <authorList>
            <consortium name="EnsemblMetazoa"/>
        </authorList>
    </citation>
    <scope>IDENTIFICATION</scope>
</reference>
<dbReference type="CDD" id="cd01670">
    <property type="entry name" value="Death"/>
    <property type="match status" value="1"/>
</dbReference>
<feature type="region of interest" description="Disordered" evidence="1">
    <location>
        <begin position="102"/>
        <end position="304"/>
    </location>
</feature>
<evidence type="ECO:0000256" key="1">
    <source>
        <dbReference type="SAM" id="MobiDB-lite"/>
    </source>
</evidence>
<dbReference type="InParanoid" id="A0A1X7TGD8"/>